<name>A0ABN2PJ32_9ACTN</name>
<feature type="domain" description="Mce/MlaD" evidence="2">
    <location>
        <begin position="40"/>
        <end position="113"/>
    </location>
</feature>
<accession>A0ABN2PJ32</accession>
<dbReference type="PANTHER" id="PTHR33371:SF18">
    <property type="entry name" value="MCE-FAMILY PROTEIN MCE3C"/>
    <property type="match status" value="1"/>
</dbReference>
<dbReference type="NCBIfam" id="TIGR00996">
    <property type="entry name" value="Mtu_fam_mce"/>
    <property type="match status" value="1"/>
</dbReference>
<evidence type="ECO:0000313" key="5">
    <source>
        <dbReference type="Proteomes" id="UP001501612"/>
    </source>
</evidence>
<dbReference type="EMBL" id="BAAAMY010000005">
    <property type="protein sequence ID" value="GAA1921888.1"/>
    <property type="molecule type" value="Genomic_DNA"/>
</dbReference>
<proteinExistence type="predicted"/>
<dbReference type="PRINTS" id="PR01782">
    <property type="entry name" value="MCEVIRFACTOR"/>
</dbReference>
<protein>
    <submittedName>
        <fullName evidence="4">MCE family protein</fullName>
    </submittedName>
</protein>
<dbReference type="InterPro" id="IPR003399">
    <property type="entry name" value="Mce/MlaD"/>
</dbReference>
<organism evidence="4 5">
    <name type="scientific">Nocardioides lentus</name>
    <dbReference type="NCBI Taxonomy" id="338077"/>
    <lineage>
        <taxon>Bacteria</taxon>
        <taxon>Bacillati</taxon>
        <taxon>Actinomycetota</taxon>
        <taxon>Actinomycetes</taxon>
        <taxon>Propionibacteriales</taxon>
        <taxon>Nocardioidaceae</taxon>
        <taxon>Nocardioides</taxon>
    </lineage>
</organism>
<gene>
    <name evidence="4" type="ORF">GCM10009737_24190</name>
</gene>
<evidence type="ECO:0000256" key="1">
    <source>
        <dbReference type="SAM" id="MobiDB-lite"/>
    </source>
</evidence>
<feature type="region of interest" description="Disordered" evidence="1">
    <location>
        <begin position="324"/>
        <end position="343"/>
    </location>
</feature>
<dbReference type="InterPro" id="IPR005693">
    <property type="entry name" value="Mce"/>
</dbReference>
<dbReference type="Pfam" id="PF02470">
    <property type="entry name" value="MlaD"/>
    <property type="match status" value="1"/>
</dbReference>
<dbReference type="Pfam" id="PF11887">
    <property type="entry name" value="Mce4_CUP1"/>
    <property type="match status" value="1"/>
</dbReference>
<reference evidence="4 5" key="1">
    <citation type="journal article" date="2019" name="Int. J. Syst. Evol. Microbiol.">
        <title>The Global Catalogue of Microorganisms (GCM) 10K type strain sequencing project: providing services to taxonomists for standard genome sequencing and annotation.</title>
        <authorList>
            <consortium name="The Broad Institute Genomics Platform"/>
            <consortium name="The Broad Institute Genome Sequencing Center for Infectious Disease"/>
            <person name="Wu L."/>
            <person name="Ma J."/>
        </authorList>
    </citation>
    <scope>NUCLEOTIDE SEQUENCE [LARGE SCALE GENOMIC DNA]</scope>
    <source>
        <strain evidence="4 5">JCM 14046</strain>
    </source>
</reference>
<comment type="caution">
    <text evidence="4">The sequence shown here is derived from an EMBL/GenBank/DDBJ whole genome shotgun (WGS) entry which is preliminary data.</text>
</comment>
<dbReference type="PANTHER" id="PTHR33371">
    <property type="entry name" value="INTERMEMBRANE PHOSPHOLIPID TRANSPORT SYSTEM BINDING PROTEIN MLAD-RELATED"/>
    <property type="match status" value="1"/>
</dbReference>
<sequence>MKPFRERNPVIIGAIGFALIAALMTAAFRASDLPIIGGGDIYYAEFSEAGGLQADDEVRVAGVRVGVVEAVELDGDRVKVRFRIEEDTGFGQDTGASIRIKTLLGSMFLALEPSGTGQLAAESTIPMDRTASPYDVVQAFEGLGETTRELDTGQLADSFTTLADLTRETPEEFRAALTGVSAISDTLASRDEELNELLGNLEDVSGTLEARDDDIVALLEDADVLFRAVVARRQAISDLLDATSELSVELTRLVRESRDDLRPALRKLGNVEDTLLRNEDNLEESLDLMVPFYRVFQNTLGTGPWFDTLIDNFPTTLPSFGDAVGGATGGGNGGNGGAGGGRR</sequence>
<dbReference type="InterPro" id="IPR052336">
    <property type="entry name" value="MlaD_Phospholipid_Transporter"/>
</dbReference>
<dbReference type="Proteomes" id="UP001501612">
    <property type="component" value="Unassembled WGS sequence"/>
</dbReference>
<keyword evidence="5" id="KW-1185">Reference proteome</keyword>
<dbReference type="InterPro" id="IPR024516">
    <property type="entry name" value="Mce_C"/>
</dbReference>
<feature type="domain" description="Mammalian cell entry C-terminal" evidence="3">
    <location>
        <begin position="118"/>
        <end position="301"/>
    </location>
</feature>
<evidence type="ECO:0000259" key="2">
    <source>
        <dbReference type="Pfam" id="PF02470"/>
    </source>
</evidence>
<evidence type="ECO:0000313" key="4">
    <source>
        <dbReference type="EMBL" id="GAA1921888.1"/>
    </source>
</evidence>
<dbReference type="RefSeq" id="WP_344007516.1">
    <property type="nucleotide sequence ID" value="NZ_BAAAMY010000005.1"/>
</dbReference>
<evidence type="ECO:0000259" key="3">
    <source>
        <dbReference type="Pfam" id="PF11887"/>
    </source>
</evidence>